<dbReference type="EMBL" id="CH479197">
    <property type="protein sequence ID" value="EDW27828.1"/>
    <property type="molecule type" value="Genomic_DNA"/>
</dbReference>
<proteinExistence type="predicted"/>
<keyword evidence="1" id="KW-0853">WD repeat</keyword>
<dbReference type="AlphaFoldDB" id="B4GYH2"/>
<feature type="repeat" description="WD" evidence="1">
    <location>
        <begin position="7"/>
        <end position="36"/>
    </location>
</feature>
<dbReference type="PANTHER" id="PTHR19879:SF1">
    <property type="entry name" value="CANNONBALL-RELATED"/>
    <property type="match status" value="1"/>
</dbReference>
<dbReference type="PANTHER" id="PTHR19879">
    <property type="entry name" value="TRANSCRIPTION INITIATION FACTOR TFIID"/>
    <property type="match status" value="1"/>
</dbReference>
<reference evidence="2 3" key="1">
    <citation type="journal article" date="2007" name="Nature">
        <title>Evolution of genes and genomes on the Drosophila phylogeny.</title>
        <authorList>
            <consortium name="Drosophila 12 Genomes Consortium"/>
            <person name="Clark A.G."/>
            <person name="Eisen M.B."/>
            <person name="Smith D.R."/>
            <person name="Bergman C.M."/>
            <person name="Oliver B."/>
            <person name="Markow T.A."/>
            <person name="Kaufman T.C."/>
            <person name="Kellis M."/>
            <person name="Gelbart W."/>
            <person name="Iyer V.N."/>
            <person name="Pollard D.A."/>
            <person name="Sackton T.B."/>
            <person name="Larracuente A.M."/>
            <person name="Singh N.D."/>
            <person name="Abad J.P."/>
            <person name="Abt D.N."/>
            <person name="Adryan B."/>
            <person name="Aguade M."/>
            <person name="Akashi H."/>
            <person name="Anderson W.W."/>
            <person name="Aquadro C.F."/>
            <person name="Ardell D.H."/>
            <person name="Arguello R."/>
            <person name="Artieri C.G."/>
            <person name="Barbash D.A."/>
            <person name="Barker D."/>
            <person name="Barsanti P."/>
            <person name="Batterham P."/>
            <person name="Batzoglou S."/>
            <person name="Begun D."/>
            <person name="Bhutkar A."/>
            <person name="Blanco E."/>
            <person name="Bosak S.A."/>
            <person name="Bradley R.K."/>
            <person name="Brand A.D."/>
            <person name="Brent M.R."/>
            <person name="Brooks A.N."/>
            <person name="Brown R.H."/>
            <person name="Butlin R.K."/>
            <person name="Caggese C."/>
            <person name="Calvi B.R."/>
            <person name="Bernardo de Carvalho A."/>
            <person name="Caspi A."/>
            <person name="Castrezana S."/>
            <person name="Celniker S.E."/>
            <person name="Chang J.L."/>
            <person name="Chapple C."/>
            <person name="Chatterji S."/>
            <person name="Chinwalla A."/>
            <person name="Civetta A."/>
            <person name="Clifton S.W."/>
            <person name="Comeron J.M."/>
            <person name="Costello J.C."/>
            <person name="Coyne J.A."/>
            <person name="Daub J."/>
            <person name="David R.G."/>
            <person name="Delcher A.L."/>
            <person name="Delehaunty K."/>
            <person name="Do C.B."/>
            <person name="Ebling H."/>
            <person name="Edwards K."/>
            <person name="Eickbush T."/>
            <person name="Evans J.D."/>
            <person name="Filipski A."/>
            <person name="Findeiss S."/>
            <person name="Freyhult E."/>
            <person name="Fulton L."/>
            <person name="Fulton R."/>
            <person name="Garcia A.C."/>
            <person name="Gardiner A."/>
            <person name="Garfield D.A."/>
            <person name="Garvin B.E."/>
            <person name="Gibson G."/>
            <person name="Gilbert D."/>
            <person name="Gnerre S."/>
            <person name="Godfrey J."/>
            <person name="Good R."/>
            <person name="Gotea V."/>
            <person name="Gravely B."/>
            <person name="Greenberg A.J."/>
            <person name="Griffiths-Jones S."/>
            <person name="Gross S."/>
            <person name="Guigo R."/>
            <person name="Gustafson E.A."/>
            <person name="Haerty W."/>
            <person name="Hahn M.W."/>
            <person name="Halligan D.L."/>
            <person name="Halpern A.L."/>
            <person name="Halter G.M."/>
            <person name="Han M.V."/>
            <person name="Heger A."/>
            <person name="Hillier L."/>
            <person name="Hinrichs A.S."/>
            <person name="Holmes I."/>
            <person name="Hoskins R.A."/>
            <person name="Hubisz M.J."/>
            <person name="Hultmark D."/>
            <person name="Huntley M.A."/>
            <person name="Jaffe D.B."/>
            <person name="Jagadeeshan S."/>
            <person name="Jeck W.R."/>
            <person name="Johnson J."/>
            <person name="Jones C.D."/>
            <person name="Jordan W.C."/>
            <person name="Karpen G.H."/>
            <person name="Kataoka E."/>
            <person name="Keightley P.D."/>
            <person name="Kheradpour P."/>
            <person name="Kirkness E.F."/>
            <person name="Koerich L.B."/>
            <person name="Kristiansen K."/>
            <person name="Kudrna D."/>
            <person name="Kulathinal R.J."/>
            <person name="Kumar S."/>
            <person name="Kwok R."/>
            <person name="Lander E."/>
            <person name="Langley C.H."/>
            <person name="Lapoint R."/>
            <person name="Lazzaro B.P."/>
            <person name="Lee S.J."/>
            <person name="Levesque L."/>
            <person name="Li R."/>
            <person name="Lin C.F."/>
            <person name="Lin M.F."/>
            <person name="Lindblad-Toh K."/>
            <person name="Llopart A."/>
            <person name="Long M."/>
            <person name="Low L."/>
            <person name="Lozovsky E."/>
            <person name="Lu J."/>
            <person name="Luo M."/>
            <person name="Machado C.A."/>
            <person name="Makalowski W."/>
            <person name="Marzo M."/>
            <person name="Matsuda M."/>
            <person name="Matzkin L."/>
            <person name="McAllister B."/>
            <person name="McBride C.S."/>
            <person name="McKernan B."/>
            <person name="McKernan K."/>
            <person name="Mendez-Lago M."/>
            <person name="Minx P."/>
            <person name="Mollenhauer M.U."/>
            <person name="Montooth K."/>
            <person name="Mount S.M."/>
            <person name="Mu X."/>
            <person name="Myers E."/>
            <person name="Negre B."/>
            <person name="Newfeld S."/>
            <person name="Nielsen R."/>
            <person name="Noor M.A."/>
            <person name="O'Grady P."/>
            <person name="Pachter L."/>
            <person name="Papaceit M."/>
            <person name="Parisi M.J."/>
            <person name="Parisi M."/>
            <person name="Parts L."/>
            <person name="Pedersen J.S."/>
            <person name="Pesole G."/>
            <person name="Phillippy A.M."/>
            <person name="Ponting C.P."/>
            <person name="Pop M."/>
            <person name="Porcelli D."/>
            <person name="Powell J.R."/>
            <person name="Prohaska S."/>
            <person name="Pruitt K."/>
            <person name="Puig M."/>
            <person name="Quesneville H."/>
            <person name="Ram K.R."/>
            <person name="Rand D."/>
            <person name="Rasmussen M.D."/>
            <person name="Reed L.K."/>
            <person name="Reenan R."/>
            <person name="Reily A."/>
            <person name="Remington K.A."/>
            <person name="Rieger T.T."/>
            <person name="Ritchie M.G."/>
            <person name="Robin C."/>
            <person name="Rogers Y.H."/>
            <person name="Rohde C."/>
            <person name="Rozas J."/>
            <person name="Rubenfield M.J."/>
            <person name="Ruiz A."/>
            <person name="Russo S."/>
            <person name="Salzberg S.L."/>
            <person name="Sanchez-Gracia A."/>
            <person name="Saranga D.J."/>
            <person name="Sato H."/>
            <person name="Schaeffer S.W."/>
            <person name="Schatz M.C."/>
            <person name="Schlenke T."/>
            <person name="Schwartz R."/>
            <person name="Segarra C."/>
            <person name="Singh R.S."/>
            <person name="Sirot L."/>
            <person name="Sirota M."/>
            <person name="Sisneros N.B."/>
            <person name="Smith C.D."/>
            <person name="Smith T.F."/>
            <person name="Spieth J."/>
            <person name="Stage D.E."/>
            <person name="Stark A."/>
            <person name="Stephan W."/>
            <person name="Strausberg R.L."/>
            <person name="Strempel S."/>
            <person name="Sturgill D."/>
            <person name="Sutton G."/>
            <person name="Sutton G.G."/>
            <person name="Tao W."/>
            <person name="Teichmann S."/>
            <person name="Tobari Y.N."/>
            <person name="Tomimura Y."/>
            <person name="Tsolas J.M."/>
            <person name="Valente V.L."/>
            <person name="Venter E."/>
            <person name="Venter J.C."/>
            <person name="Vicario S."/>
            <person name="Vieira F.G."/>
            <person name="Vilella A.J."/>
            <person name="Villasante A."/>
            <person name="Walenz B."/>
            <person name="Wang J."/>
            <person name="Wasserman M."/>
            <person name="Watts T."/>
            <person name="Wilson D."/>
            <person name="Wilson R.K."/>
            <person name="Wing R.A."/>
            <person name="Wolfner M.F."/>
            <person name="Wong A."/>
            <person name="Wong G.K."/>
            <person name="Wu C.I."/>
            <person name="Wu G."/>
            <person name="Yamamoto D."/>
            <person name="Yang H.P."/>
            <person name="Yang S.P."/>
            <person name="Yorke J.A."/>
            <person name="Yoshida K."/>
            <person name="Zdobnov E."/>
            <person name="Zhang P."/>
            <person name="Zhang Y."/>
            <person name="Zimin A.V."/>
            <person name="Baldwin J."/>
            <person name="Abdouelleil A."/>
            <person name="Abdulkadir J."/>
            <person name="Abebe A."/>
            <person name="Abera B."/>
            <person name="Abreu J."/>
            <person name="Acer S.C."/>
            <person name="Aftuck L."/>
            <person name="Alexander A."/>
            <person name="An P."/>
            <person name="Anderson E."/>
            <person name="Anderson S."/>
            <person name="Arachi H."/>
            <person name="Azer M."/>
            <person name="Bachantsang P."/>
            <person name="Barry A."/>
            <person name="Bayul T."/>
            <person name="Berlin A."/>
            <person name="Bessette D."/>
            <person name="Bloom T."/>
            <person name="Blye J."/>
            <person name="Boguslavskiy L."/>
            <person name="Bonnet C."/>
            <person name="Boukhgalter B."/>
            <person name="Bourzgui I."/>
            <person name="Brown A."/>
            <person name="Cahill P."/>
            <person name="Channer S."/>
            <person name="Cheshatsang Y."/>
            <person name="Chuda L."/>
            <person name="Citroen M."/>
            <person name="Collymore A."/>
            <person name="Cooke P."/>
            <person name="Costello M."/>
            <person name="D'Aco K."/>
            <person name="Daza R."/>
            <person name="De Haan G."/>
            <person name="DeGray S."/>
            <person name="DeMaso C."/>
            <person name="Dhargay N."/>
            <person name="Dooley K."/>
            <person name="Dooley E."/>
            <person name="Doricent M."/>
            <person name="Dorje P."/>
            <person name="Dorjee K."/>
            <person name="Dupes A."/>
            <person name="Elong R."/>
            <person name="Falk J."/>
            <person name="Farina A."/>
            <person name="Faro S."/>
            <person name="Ferguson D."/>
            <person name="Fisher S."/>
            <person name="Foley C.D."/>
            <person name="Franke A."/>
            <person name="Friedrich D."/>
            <person name="Gadbois L."/>
            <person name="Gearin G."/>
            <person name="Gearin C.R."/>
            <person name="Giannoukos G."/>
            <person name="Goode T."/>
            <person name="Graham J."/>
            <person name="Grandbois E."/>
            <person name="Grewal S."/>
            <person name="Gyaltsen K."/>
            <person name="Hafez N."/>
            <person name="Hagos B."/>
            <person name="Hall J."/>
            <person name="Henson C."/>
            <person name="Hollinger A."/>
            <person name="Honan T."/>
            <person name="Huard M.D."/>
            <person name="Hughes L."/>
            <person name="Hurhula B."/>
            <person name="Husby M.E."/>
            <person name="Kamat A."/>
            <person name="Kanga B."/>
            <person name="Kashin S."/>
            <person name="Khazanovich D."/>
            <person name="Kisner P."/>
            <person name="Lance K."/>
            <person name="Lara M."/>
            <person name="Lee W."/>
            <person name="Lennon N."/>
            <person name="Letendre F."/>
            <person name="LeVine R."/>
            <person name="Lipovsky A."/>
            <person name="Liu X."/>
            <person name="Liu J."/>
            <person name="Liu S."/>
            <person name="Lokyitsang T."/>
            <person name="Lokyitsang Y."/>
            <person name="Lubonja R."/>
            <person name="Lui A."/>
            <person name="MacDonald P."/>
            <person name="Magnisalis V."/>
            <person name="Maru K."/>
            <person name="Matthews C."/>
            <person name="McCusker W."/>
            <person name="McDonough S."/>
            <person name="Mehta T."/>
            <person name="Meldrim J."/>
            <person name="Meneus L."/>
            <person name="Mihai O."/>
            <person name="Mihalev A."/>
            <person name="Mihova T."/>
            <person name="Mittelman R."/>
            <person name="Mlenga V."/>
            <person name="Montmayeur A."/>
            <person name="Mulrain L."/>
            <person name="Navidi A."/>
            <person name="Naylor J."/>
            <person name="Negash T."/>
            <person name="Nguyen T."/>
            <person name="Nguyen N."/>
            <person name="Nicol R."/>
            <person name="Norbu C."/>
            <person name="Norbu N."/>
            <person name="Novod N."/>
            <person name="O'Neill B."/>
            <person name="Osman S."/>
            <person name="Markiewicz E."/>
            <person name="Oyono O.L."/>
            <person name="Patti C."/>
            <person name="Phunkhang P."/>
            <person name="Pierre F."/>
            <person name="Priest M."/>
            <person name="Raghuraman S."/>
            <person name="Rege F."/>
            <person name="Reyes R."/>
            <person name="Rise C."/>
            <person name="Rogov P."/>
            <person name="Ross K."/>
            <person name="Ryan E."/>
            <person name="Settipalli S."/>
            <person name="Shea T."/>
            <person name="Sherpa N."/>
            <person name="Shi L."/>
            <person name="Shih D."/>
            <person name="Sparrow T."/>
            <person name="Spaulding J."/>
            <person name="Stalker J."/>
            <person name="Stange-Thomann N."/>
            <person name="Stavropoulos S."/>
            <person name="Stone C."/>
            <person name="Strader C."/>
            <person name="Tesfaye S."/>
            <person name="Thomson T."/>
            <person name="Thoulutsang Y."/>
            <person name="Thoulutsang D."/>
            <person name="Topham K."/>
            <person name="Topping I."/>
            <person name="Tsamla T."/>
            <person name="Vassiliev H."/>
            <person name="Vo A."/>
            <person name="Wangchuk T."/>
            <person name="Wangdi T."/>
            <person name="Weiand M."/>
            <person name="Wilkinson J."/>
            <person name="Wilson A."/>
            <person name="Yadav S."/>
            <person name="Young G."/>
            <person name="Yu Q."/>
            <person name="Zembek L."/>
            <person name="Zhong D."/>
            <person name="Zimmer A."/>
            <person name="Zwirko Z."/>
            <person name="Jaffe D.B."/>
            <person name="Alvarez P."/>
            <person name="Brockman W."/>
            <person name="Butler J."/>
            <person name="Chin C."/>
            <person name="Gnerre S."/>
            <person name="Grabherr M."/>
            <person name="Kleber M."/>
            <person name="Mauceli E."/>
            <person name="MacCallum I."/>
        </authorList>
    </citation>
    <scope>NUCLEOTIDE SEQUENCE [LARGE SCALE GENOMIC DNA]</scope>
    <source>
        <strain evidence="3">MSH-3 / Tucson 14011-0111.49</strain>
    </source>
</reference>
<name>B4GYH2_DROPE</name>
<gene>
    <name evidence="2" type="primary">Dper\GL19804</name>
    <name evidence="2" type="ORF">Dper_GL19804</name>
</gene>
<sequence length="55" mass="6282">MEEVCLFHPNGKYLATGSADATARIWDCDKRTQMRLFRGHKDPPKATWSLVAEMT</sequence>
<dbReference type="GO" id="GO:0016251">
    <property type="term" value="F:RNA polymerase II general transcription initiation factor activity"/>
    <property type="evidence" value="ECO:0007669"/>
    <property type="project" value="TreeGrafter"/>
</dbReference>
<evidence type="ECO:0000313" key="2">
    <source>
        <dbReference type="EMBL" id="EDW27828.1"/>
    </source>
</evidence>
<dbReference type="eggNOG" id="KOG0263">
    <property type="taxonomic scope" value="Eukaryota"/>
</dbReference>
<keyword evidence="3" id="KW-1185">Reference proteome</keyword>
<dbReference type="STRING" id="7234.B4GYH2"/>
<dbReference type="InterPro" id="IPR015943">
    <property type="entry name" value="WD40/YVTN_repeat-like_dom_sf"/>
</dbReference>
<dbReference type="Proteomes" id="UP000008744">
    <property type="component" value="Unassembled WGS sequence"/>
</dbReference>
<dbReference type="Gene3D" id="2.130.10.10">
    <property type="entry name" value="YVTN repeat-like/Quinoprotein amine dehydrogenase"/>
    <property type="match status" value="1"/>
</dbReference>
<dbReference type="SMR" id="B4GYH2"/>
<dbReference type="HOGENOM" id="CLU_3034570_0_0_1"/>
<dbReference type="Pfam" id="PF00400">
    <property type="entry name" value="WD40"/>
    <property type="match status" value="1"/>
</dbReference>
<dbReference type="PROSITE" id="PS50082">
    <property type="entry name" value="WD_REPEATS_2"/>
    <property type="match status" value="1"/>
</dbReference>
<dbReference type="InterPro" id="IPR036322">
    <property type="entry name" value="WD40_repeat_dom_sf"/>
</dbReference>
<dbReference type="SUPFAM" id="SSF50978">
    <property type="entry name" value="WD40 repeat-like"/>
    <property type="match status" value="1"/>
</dbReference>
<protein>
    <submittedName>
        <fullName evidence="2">GL19804</fullName>
    </submittedName>
</protein>
<evidence type="ECO:0000256" key="1">
    <source>
        <dbReference type="PROSITE-ProRule" id="PRU00221"/>
    </source>
</evidence>
<evidence type="ECO:0000313" key="3">
    <source>
        <dbReference type="Proteomes" id="UP000008744"/>
    </source>
</evidence>
<dbReference type="PROSITE" id="PS50294">
    <property type="entry name" value="WD_REPEATS_REGION"/>
    <property type="match status" value="1"/>
</dbReference>
<dbReference type="InterPro" id="IPR001680">
    <property type="entry name" value="WD40_rpt"/>
</dbReference>
<organism evidence="3">
    <name type="scientific">Drosophila persimilis</name>
    <name type="common">Fruit fly</name>
    <dbReference type="NCBI Taxonomy" id="7234"/>
    <lineage>
        <taxon>Eukaryota</taxon>
        <taxon>Metazoa</taxon>
        <taxon>Ecdysozoa</taxon>
        <taxon>Arthropoda</taxon>
        <taxon>Hexapoda</taxon>
        <taxon>Insecta</taxon>
        <taxon>Pterygota</taxon>
        <taxon>Neoptera</taxon>
        <taxon>Endopterygota</taxon>
        <taxon>Diptera</taxon>
        <taxon>Brachycera</taxon>
        <taxon>Muscomorpha</taxon>
        <taxon>Ephydroidea</taxon>
        <taxon>Drosophilidae</taxon>
        <taxon>Drosophila</taxon>
        <taxon>Sophophora</taxon>
    </lineage>
</organism>
<accession>B4GYH2</accession>